<accession>J0NI31</accession>
<gene>
    <name evidence="9" type="ORF">HMPREF1318_0639</name>
</gene>
<dbReference type="AlphaFoldDB" id="J0NI31"/>
<evidence type="ECO:0000256" key="5">
    <source>
        <dbReference type="ARBA" id="ARBA00022692"/>
    </source>
</evidence>
<feature type="transmembrane region" description="Helical" evidence="8">
    <location>
        <begin position="295"/>
        <end position="313"/>
    </location>
</feature>
<comment type="similarity">
    <text evidence="2">Belongs to the binding-protein-dependent transport system permease family. FecCD subfamily.</text>
</comment>
<keyword evidence="4" id="KW-1003">Cell membrane</keyword>
<evidence type="ECO:0000313" key="10">
    <source>
        <dbReference type="Proteomes" id="UP000002941"/>
    </source>
</evidence>
<proteinExistence type="inferred from homology"/>
<keyword evidence="6 8" id="KW-1133">Transmembrane helix</keyword>
<dbReference type="InterPro" id="IPR000522">
    <property type="entry name" value="ABC_transptr_permease_BtuC"/>
</dbReference>
<protein>
    <submittedName>
        <fullName evidence="9">Iron chelate uptake ABC transporter, FeCT family, permease protein</fullName>
    </submittedName>
</protein>
<evidence type="ECO:0000256" key="7">
    <source>
        <dbReference type="ARBA" id="ARBA00023136"/>
    </source>
</evidence>
<dbReference type="RefSeq" id="WP_008730376.1">
    <property type="nucleotide sequence ID" value="NZ_AKFT01000050.1"/>
</dbReference>
<keyword evidence="10" id="KW-1185">Reference proteome</keyword>
<dbReference type="GO" id="GO:0005886">
    <property type="term" value="C:plasma membrane"/>
    <property type="evidence" value="ECO:0007669"/>
    <property type="project" value="UniProtKB-SubCell"/>
</dbReference>
<evidence type="ECO:0000256" key="1">
    <source>
        <dbReference type="ARBA" id="ARBA00004651"/>
    </source>
</evidence>
<feature type="transmembrane region" description="Helical" evidence="8">
    <location>
        <begin position="166"/>
        <end position="188"/>
    </location>
</feature>
<feature type="transmembrane region" description="Helical" evidence="8">
    <location>
        <begin position="257"/>
        <end position="289"/>
    </location>
</feature>
<organism evidence="9 10">
    <name type="scientific">Actinomyces massiliensis F0489</name>
    <dbReference type="NCBI Taxonomy" id="1125718"/>
    <lineage>
        <taxon>Bacteria</taxon>
        <taxon>Bacillati</taxon>
        <taxon>Actinomycetota</taxon>
        <taxon>Actinomycetes</taxon>
        <taxon>Actinomycetales</taxon>
        <taxon>Actinomycetaceae</taxon>
        <taxon>Actinomyces</taxon>
    </lineage>
</organism>
<sequence length="350" mass="37357">MADSFKGSGALTIADSHGEAQADDKSRLSRRRRIENRGALMRLLLVALLLVLACAVFMVIGARHPIRVLPFRLPKLGALLCVGWASGVSTVIFQTIAGNRILTPSVLGLDSLYSLIQAVLLILFRASGMVALSDLTVFGLTMAVMIGVALALMGLVLRGRRSVTTLVLLGIVLGTFLRSGTTFIQRLLDPNSYLVLQDRLFASFNTVNPRLLVISLVVTAIISLLAIRELRVLDVVSLGPDVATALGVDHRRLSRRVVAMVAVLVSVSTALVGPIMFLGLLVAHLAYWISGTNRHVVTVPMAALVAMFVLVAGQTILTQLLGNNAVLSVVVEFLGGLTLIVLLISSGRRS</sequence>
<dbReference type="PANTHER" id="PTHR30472">
    <property type="entry name" value="FERRIC ENTEROBACTIN TRANSPORT SYSTEM PERMEASE PROTEIN"/>
    <property type="match status" value="1"/>
</dbReference>
<comment type="caution">
    <text evidence="9">The sequence shown here is derived from an EMBL/GenBank/DDBJ whole genome shotgun (WGS) entry which is preliminary data.</text>
</comment>
<keyword evidence="5 8" id="KW-0812">Transmembrane</keyword>
<evidence type="ECO:0000256" key="3">
    <source>
        <dbReference type="ARBA" id="ARBA00022448"/>
    </source>
</evidence>
<dbReference type="SUPFAM" id="SSF81345">
    <property type="entry name" value="ABC transporter involved in vitamin B12 uptake, BtuC"/>
    <property type="match status" value="1"/>
</dbReference>
<dbReference type="EMBL" id="AKFT01000050">
    <property type="protein sequence ID" value="EJF46744.1"/>
    <property type="molecule type" value="Genomic_DNA"/>
</dbReference>
<feature type="transmembrane region" description="Helical" evidence="8">
    <location>
        <begin position="136"/>
        <end position="157"/>
    </location>
</feature>
<feature type="transmembrane region" description="Helical" evidence="8">
    <location>
        <begin position="73"/>
        <end position="93"/>
    </location>
</feature>
<name>J0NI31_9ACTO</name>
<dbReference type="eggNOG" id="COG4605">
    <property type="taxonomic scope" value="Bacteria"/>
</dbReference>
<dbReference type="GO" id="GO:0022857">
    <property type="term" value="F:transmembrane transporter activity"/>
    <property type="evidence" value="ECO:0007669"/>
    <property type="project" value="InterPro"/>
</dbReference>
<dbReference type="Gene3D" id="1.10.3470.10">
    <property type="entry name" value="ABC transporter involved in vitamin B12 uptake, BtuC"/>
    <property type="match status" value="1"/>
</dbReference>
<reference evidence="9 10" key="1">
    <citation type="submission" date="2012-05" db="EMBL/GenBank/DDBJ databases">
        <authorList>
            <person name="Harkins D.M."/>
            <person name="Madupu R."/>
            <person name="Durkin A.S."/>
            <person name="Torralba M."/>
            <person name="Methe B."/>
            <person name="Sutton G.G."/>
            <person name="Nelson K.E."/>
        </authorList>
    </citation>
    <scope>NUCLEOTIDE SEQUENCE [LARGE SCALE GENOMIC DNA]</scope>
    <source>
        <strain evidence="9 10">F0489</strain>
    </source>
</reference>
<dbReference type="PATRIC" id="fig|1125718.3.peg.702"/>
<dbReference type="Pfam" id="PF01032">
    <property type="entry name" value="FecCD"/>
    <property type="match status" value="1"/>
</dbReference>
<evidence type="ECO:0000256" key="4">
    <source>
        <dbReference type="ARBA" id="ARBA00022475"/>
    </source>
</evidence>
<feature type="transmembrane region" description="Helical" evidence="8">
    <location>
        <begin position="39"/>
        <end position="61"/>
    </location>
</feature>
<dbReference type="PANTHER" id="PTHR30472:SF19">
    <property type="entry name" value="PETROBACTIN IMPORT SYSTEM PERMEASE PROTEIN YCLO"/>
    <property type="match status" value="1"/>
</dbReference>
<feature type="transmembrane region" description="Helical" evidence="8">
    <location>
        <begin position="325"/>
        <end position="344"/>
    </location>
</feature>
<evidence type="ECO:0000256" key="6">
    <source>
        <dbReference type="ARBA" id="ARBA00022989"/>
    </source>
</evidence>
<feature type="transmembrane region" description="Helical" evidence="8">
    <location>
        <begin position="105"/>
        <end position="124"/>
    </location>
</feature>
<feature type="transmembrane region" description="Helical" evidence="8">
    <location>
        <begin position="208"/>
        <end position="227"/>
    </location>
</feature>
<evidence type="ECO:0000256" key="8">
    <source>
        <dbReference type="SAM" id="Phobius"/>
    </source>
</evidence>
<dbReference type="GO" id="GO:0033214">
    <property type="term" value="P:siderophore-iron import into cell"/>
    <property type="evidence" value="ECO:0007669"/>
    <property type="project" value="TreeGrafter"/>
</dbReference>
<dbReference type="InterPro" id="IPR037294">
    <property type="entry name" value="ABC_BtuC-like"/>
</dbReference>
<evidence type="ECO:0000313" key="9">
    <source>
        <dbReference type="EMBL" id="EJF46744.1"/>
    </source>
</evidence>
<evidence type="ECO:0000256" key="2">
    <source>
        <dbReference type="ARBA" id="ARBA00007935"/>
    </source>
</evidence>
<dbReference type="Proteomes" id="UP000002941">
    <property type="component" value="Unassembled WGS sequence"/>
</dbReference>
<dbReference type="OrthoDB" id="9796260at2"/>
<dbReference type="CDD" id="cd06550">
    <property type="entry name" value="TM_ABC_iron-siderophores_like"/>
    <property type="match status" value="1"/>
</dbReference>
<keyword evidence="7 8" id="KW-0472">Membrane</keyword>
<comment type="subcellular location">
    <subcellularLocation>
        <location evidence="1">Cell membrane</location>
        <topology evidence="1">Multi-pass membrane protein</topology>
    </subcellularLocation>
</comment>
<keyword evidence="3" id="KW-0813">Transport</keyword>